<name>A0A0A8YS67_ARUDO</name>
<evidence type="ECO:0000313" key="1">
    <source>
        <dbReference type="EMBL" id="JAD29266.1"/>
    </source>
</evidence>
<protein>
    <submittedName>
        <fullName evidence="1">Uncharacterized protein</fullName>
    </submittedName>
</protein>
<proteinExistence type="predicted"/>
<reference evidence="1" key="1">
    <citation type="submission" date="2014-09" db="EMBL/GenBank/DDBJ databases">
        <authorList>
            <person name="Magalhaes I.L.F."/>
            <person name="Oliveira U."/>
            <person name="Santos F.R."/>
            <person name="Vidigal T.H.D.A."/>
            <person name="Brescovit A.D."/>
            <person name="Santos A.J."/>
        </authorList>
    </citation>
    <scope>NUCLEOTIDE SEQUENCE</scope>
    <source>
        <tissue evidence="1">Shoot tissue taken approximately 20 cm above the soil surface</tissue>
    </source>
</reference>
<dbReference type="AlphaFoldDB" id="A0A0A8YS67"/>
<reference evidence="1" key="2">
    <citation type="journal article" date="2015" name="Data Brief">
        <title>Shoot transcriptome of the giant reed, Arundo donax.</title>
        <authorList>
            <person name="Barrero R.A."/>
            <person name="Guerrero F.D."/>
            <person name="Moolhuijzen P."/>
            <person name="Goolsby J.A."/>
            <person name="Tidwell J."/>
            <person name="Bellgard S.E."/>
            <person name="Bellgard M.I."/>
        </authorList>
    </citation>
    <scope>NUCLEOTIDE SEQUENCE</scope>
    <source>
        <tissue evidence="1">Shoot tissue taken approximately 20 cm above the soil surface</tissue>
    </source>
</reference>
<organism evidence="1">
    <name type="scientific">Arundo donax</name>
    <name type="common">Giant reed</name>
    <name type="synonym">Donax arundinaceus</name>
    <dbReference type="NCBI Taxonomy" id="35708"/>
    <lineage>
        <taxon>Eukaryota</taxon>
        <taxon>Viridiplantae</taxon>
        <taxon>Streptophyta</taxon>
        <taxon>Embryophyta</taxon>
        <taxon>Tracheophyta</taxon>
        <taxon>Spermatophyta</taxon>
        <taxon>Magnoliopsida</taxon>
        <taxon>Liliopsida</taxon>
        <taxon>Poales</taxon>
        <taxon>Poaceae</taxon>
        <taxon>PACMAD clade</taxon>
        <taxon>Arundinoideae</taxon>
        <taxon>Arundineae</taxon>
        <taxon>Arundo</taxon>
    </lineage>
</organism>
<accession>A0A0A8YS67</accession>
<dbReference type="EMBL" id="GBRH01268629">
    <property type="protein sequence ID" value="JAD29266.1"/>
    <property type="molecule type" value="Transcribed_RNA"/>
</dbReference>
<sequence>MVSLQSSMLMPTDLGPNYVEIVEECLPGMDAWIIIVTERPSDDVSHIEVKWEEYNDLCARRAPLLPHLPLPLRRPHPQLLVLHR</sequence>